<name>A0A6B8VLW0_9CORY</name>
<protein>
    <submittedName>
        <fullName evidence="6">DNA recombination protein RmuC</fullName>
    </submittedName>
</protein>
<organism evidence="6 7">
    <name type="scientific">Corynebacterium kalinowskii</name>
    <dbReference type="NCBI Taxonomy" id="2675216"/>
    <lineage>
        <taxon>Bacteria</taxon>
        <taxon>Bacillati</taxon>
        <taxon>Actinomycetota</taxon>
        <taxon>Actinomycetes</taxon>
        <taxon>Mycobacteriales</taxon>
        <taxon>Corynebacteriaceae</taxon>
        <taxon>Corynebacterium</taxon>
    </lineage>
</organism>
<sequence>MAQPLTLFLFLACGLALGYALGWSRRGSTNGDSPAQRELLTATLRQENAEQALRSSELVRNQVSETLTPLERAVGQLSGHVRDMELERAETFAQLSAQVQAMSRTSMMLSDRTDKLVTALRAPQVRGRWGEMQLERVVELSGMVKHCDFETQVTAGSLRPDMIIRLTDGRNIVVDAKAPFLAYLDALETTDPEEHQAHLRRHANHLRTHVNQLSAKDYLRHFQPTPEFIVLFVPADPFLDAALGTDSELLEYAFSKNVVLATPTTLMALLRTVGLGWQHSSLSEKATEIQQLGSELYQRLGTMSDHLGRLGASLDKAVLSFNSTMASLESRVFVTARKLHELDALPGHSDSPTELPVIDTRTRQPRLFPNQE</sequence>
<dbReference type="RefSeq" id="WP_156192761.1">
    <property type="nucleotide sequence ID" value="NZ_CP046452.1"/>
</dbReference>
<evidence type="ECO:0000256" key="2">
    <source>
        <dbReference type="ARBA" id="ARBA00009840"/>
    </source>
</evidence>
<dbReference type="Proteomes" id="UP000427071">
    <property type="component" value="Chromosome"/>
</dbReference>
<dbReference type="EMBL" id="CP046452">
    <property type="protein sequence ID" value="QGU02434.1"/>
    <property type="molecule type" value="Genomic_DNA"/>
</dbReference>
<dbReference type="Pfam" id="PF02646">
    <property type="entry name" value="RmuC"/>
    <property type="match status" value="1"/>
</dbReference>
<evidence type="ECO:0000256" key="4">
    <source>
        <dbReference type="ARBA" id="ARBA00023172"/>
    </source>
</evidence>
<gene>
    <name evidence="6" type="primary">rmuC</name>
    <name evidence="6" type="ORF">CKALI_07860</name>
</gene>
<evidence type="ECO:0000256" key="5">
    <source>
        <dbReference type="SAM" id="MobiDB-lite"/>
    </source>
</evidence>
<accession>A0A6B8VLW0</accession>
<evidence type="ECO:0000313" key="7">
    <source>
        <dbReference type="Proteomes" id="UP000427071"/>
    </source>
</evidence>
<comment type="function">
    <text evidence="1">Involved in DNA recombination.</text>
</comment>
<evidence type="ECO:0000256" key="3">
    <source>
        <dbReference type="ARBA" id="ARBA00023054"/>
    </source>
</evidence>
<dbReference type="PANTHER" id="PTHR30563">
    <property type="entry name" value="DNA RECOMBINATION PROTEIN RMUC"/>
    <property type="match status" value="1"/>
</dbReference>
<keyword evidence="4" id="KW-0233">DNA recombination</keyword>
<dbReference type="AlphaFoldDB" id="A0A6B8VLW0"/>
<dbReference type="PANTHER" id="PTHR30563:SF0">
    <property type="entry name" value="DNA RECOMBINATION PROTEIN RMUC"/>
    <property type="match status" value="1"/>
</dbReference>
<evidence type="ECO:0000313" key="6">
    <source>
        <dbReference type="EMBL" id="QGU02434.1"/>
    </source>
</evidence>
<proteinExistence type="inferred from homology"/>
<feature type="region of interest" description="Disordered" evidence="5">
    <location>
        <begin position="344"/>
        <end position="372"/>
    </location>
</feature>
<dbReference type="KEGG" id="ckw:CKALI_07860"/>
<dbReference type="GO" id="GO:0006310">
    <property type="term" value="P:DNA recombination"/>
    <property type="evidence" value="ECO:0007669"/>
    <property type="project" value="UniProtKB-KW"/>
</dbReference>
<comment type="similarity">
    <text evidence="2">Belongs to the RmuC family.</text>
</comment>
<keyword evidence="7" id="KW-1185">Reference proteome</keyword>
<dbReference type="InterPro" id="IPR003798">
    <property type="entry name" value="DNA_recombination_RmuC"/>
</dbReference>
<reference evidence="7" key="1">
    <citation type="submission" date="2019-11" db="EMBL/GenBank/DDBJ databases">
        <title>Complete genome sequence of Corynebacterium kalinowskii 1959, a novel Corynebacterium species isolated from soil of a small paddock in Vilsendorf, Germany.</title>
        <authorList>
            <person name="Schaffert L."/>
            <person name="Ruwe M."/>
            <person name="Milse J."/>
            <person name="Hanuschka K."/>
            <person name="Ortseifen V."/>
            <person name="Droste J."/>
            <person name="Brandt D."/>
            <person name="Schlueter L."/>
            <person name="Kutter Y."/>
            <person name="Vinke S."/>
            <person name="Viehoefer P."/>
            <person name="Jacob L."/>
            <person name="Luebke N.-C."/>
            <person name="Schulte-Berndt E."/>
            <person name="Hain C."/>
            <person name="Linder M."/>
            <person name="Schmidt P."/>
            <person name="Wollenschlaeger L."/>
            <person name="Luttermann T."/>
            <person name="Thieme E."/>
            <person name="Hassa J."/>
            <person name="Haak M."/>
            <person name="Wittchen M."/>
            <person name="Mentz A."/>
            <person name="Persicke M."/>
            <person name="Busche T."/>
            <person name="Ruckert C."/>
        </authorList>
    </citation>
    <scope>NUCLEOTIDE SEQUENCE [LARGE SCALE GENOMIC DNA]</scope>
    <source>
        <strain evidence="7">1959</strain>
    </source>
</reference>
<keyword evidence="3" id="KW-0175">Coiled coil</keyword>
<evidence type="ECO:0000256" key="1">
    <source>
        <dbReference type="ARBA" id="ARBA00003416"/>
    </source>
</evidence>